<protein>
    <submittedName>
        <fullName evidence="4">Glycosyltransferase</fullName>
    </submittedName>
</protein>
<name>A0ABR7Q690_9FLAO</name>
<keyword evidence="5" id="KW-1185">Reference proteome</keyword>
<accession>A0ABR7Q690</accession>
<organism evidence="4 5">
    <name type="scientific">Kordia aestuariivivens</name>
    <dbReference type="NCBI Taxonomy" id="2759037"/>
    <lineage>
        <taxon>Bacteria</taxon>
        <taxon>Pseudomonadati</taxon>
        <taxon>Bacteroidota</taxon>
        <taxon>Flavobacteriia</taxon>
        <taxon>Flavobacteriales</taxon>
        <taxon>Flavobacteriaceae</taxon>
        <taxon>Kordia</taxon>
    </lineage>
</organism>
<dbReference type="SUPFAM" id="SSF53448">
    <property type="entry name" value="Nucleotide-diphospho-sugar transferases"/>
    <property type="match status" value="1"/>
</dbReference>
<gene>
    <name evidence="4" type="ORF">H2O64_05375</name>
</gene>
<dbReference type="Proteomes" id="UP000619238">
    <property type="component" value="Unassembled WGS sequence"/>
</dbReference>
<evidence type="ECO:0000256" key="1">
    <source>
        <dbReference type="ARBA" id="ARBA00022679"/>
    </source>
</evidence>
<reference evidence="4 5" key="1">
    <citation type="submission" date="2020-07" db="EMBL/GenBank/DDBJ databases">
        <title>Description of Kordia aestuariivivens sp. nov., isolated from a tidal flat.</title>
        <authorList>
            <person name="Park S."/>
            <person name="Yoon J.-H."/>
        </authorList>
    </citation>
    <scope>NUCLEOTIDE SEQUENCE [LARGE SCALE GENOMIC DNA]</scope>
    <source>
        <strain evidence="4 5">YSTF-M3</strain>
    </source>
</reference>
<dbReference type="InterPro" id="IPR029044">
    <property type="entry name" value="Nucleotide-diphossugar_trans"/>
</dbReference>
<feature type="domain" description="Glycosyltransferase 2-like" evidence="2">
    <location>
        <begin position="4"/>
        <end position="127"/>
    </location>
</feature>
<sequence length="261" mass="29585">MNVSIIIPWSNRPDLADSLEQNYAKFNFDHIEIIIVNFGGNSDELTEIVTTSALNNIKIIHIESDVFNKSKALNIGAYHAKNETLFILDCDIVINDSIDEITAGLKDENSFLTLLKTTESNRSSKKRIQGEIKELAYYIGFKDQKGKEVLVETNRMFLSENARSCPGLVILSKSNFVKIAGMNADLVGWGWEDIDLVYRLEFHGIKRVKKGNCIHLSHSDNKRYLIKEDKATNEDLNFKKALANYLIGDFLGTYEEDIEAL</sequence>
<comment type="caution">
    <text evidence="4">The sequence shown here is derived from an EMBL/GenBank/DDBJ whole genome shotgun (WGS) entry which is preliminary data.</text>
</comment>
<evidence type="ECO:0000313" key="4">
    <source>
        <dbReference type="EMBL" id="MBC8754091.1"/>
    </source>
</evidence>
<dbReference type="Pfam" id="PF02709">
    <property type="entry name" value="Glyco_transf_7C"/>
    <property type="match status" value="1"/>
</dbReference>
<proteinExistence type="predicted"/>
<keyword evidence="1" id="KW-0808">Transferase</keyword>
<dbReference type="RefSeq" id="WP_187561131.1">
    <property type="nucleotide sequence ID" value="NZ_JACGWS010000002.1"/>
</dbReference>
<evidence type="ECO:0000259" key="3">
    <source>
        <dbReference type="Pfam" id="PF02709"/>
    </source>
</evidence>
<dbReference type="InterPro" id="IPR027791">
    <property type="entry name" value="Galactosyl_T_C"/>
</dbReference>
<dbReference type="Gene3D" id="3.90.550.10">
    <property type="entry name" value="Spore Coat Polysaccharide Biosynthesis Protein SpsA, Chain A"/>
    <property type="match status" value="1"/>
</dbReference>
<dbReference type="Pfam" id="PF00535">
    <property type="entry name" value="Glycos_transf_2"/>
    <property type="match status" value="1"/>
</dbReference>
<evidence type="ECO:0000259" key="2">
    <source>
        <dbReference type="Pfam" id="PF00535"/>
    </source>
</evidence>
<dbReference type="InterPro" id="IPR001173">
    <property type="entry name" value="Glyco_trans_2-like"/>
</dbReference>
<feature type="domain" description="Galactosyltransferase C-terminal" evidence="3">
    <location>
        <begin position="163"/>
        <end position="218"/>
    </location>
</feature>
<evidence type="ECO:0000313" key="5">
    <source>
        <dbReference type="Proteomes" id="UP000619238"/>
    </source>
</evidence>
<dbReference type="EMBL" id="JACGWS010000002">
    <property type="protein sequence ID" value="MBC8754091.1"/>
    <property type="molecule type" value="Genomic_DNA"/>
</dbReference>